<protein>
    <submittedName>
        <fullName evidence="2">Uncharacterized protein</fullName>
    </submittedName>
</protein>
<dbReference type="EMBL" id="VSRR010011359">
    <property type="protein sequence ID" value="MPC53066.1"/>
    <property type="molecule type" value="Genomic_DNA"/>
</dbReference>
<organism evidence="2 3">
    <name type="scientific">Portunus trituberculatus</name>
    <name type="common">Swimming crab</name>
    <name type="synonym">Neptunus trituberculatus</name>
    <dbReference type="NCBI Taxonomy" id="210409"/>
    <lineage>
        <taxon>Eukaryota</taxon>
        <taxon>Metazoa</taxon>
        <taxon>Ecdysozoa</taxon>
        <taxon>Arthropoda</taxon>
        <taxon>Crustacea</taxon>
        <taxon>Multicrustacea</taxon>
        <taxon>Malacostraca</taxon>
        <taxon>Eumalacostraca</taxon>
        <taxon>Eucarida</taxon>
        <taxon>Decapoda</taxon>
        <taxon>Pleocyemata</taxon>
        <taxon>Brachyura</taxon>
        <taxon>Eubrachyura</taxon>
        <taxon>Portunoidea</taxon>
        <taxon>Portunidae</taxon>
        <taxon>Portuninae</taxon>
        <taxon>Portunus</taxon>
    </lineage>
</organism>
<evidence type="ECO:0000313" key="2">
    <source>
        <dbReference type="EMBL" id="MPC53066.1"/>
    </source>
</evidence>
<evidence type="ECO:0000313" key="3">
    <source>
        <dbReference type="Proteomes" id="UP000324222"/>
    </source>
</evidence>
<comment type="caution">
    <text evidence="2">The sequence shown here is derived from an EMBL/GenBank/DDBJ whole genome shotgun (WGS) entry which is preliminary data.</text>
</comment>
<name>A0A5B7G6F3_PORTR</name>
<evidence type="ECO:0000256" key="1">
    <source>
        <dbReference type="SAM" id="MobiDB-lite"/>
    </source>
</evidence>
<dbReference type="AlphaFoldDB" id="A0A5B7G6F3"/>
<gene>
    <name evidence="2" type="ORF">E2C01_046950</name>
</gene>
<sequence length="114" mass="12522">MASHPSPDACPVVAFSLPPSQDKASFVVLSSPPLAMRPLQSTQPCPAFSTPPRPRPGAHPLQTLRDVHANPFQQEDVNSSPQTAVLRMWEMYSSEEYQTSVAQRPTELTYMGSK</sequence>
<keyword evidence="3" id="KW-1185">Reference proteome</keyword>
<proteinExistence type="predicted"/>
<reference evidence="2 3" key="1">
    <citation type="submission" date="2019-05" db="EMBL/GenBank/DDBJ databases">
        <title>Another draft genome of Portunus trituberculatus and its Hox gene families provides insights of decapod evolution.</title>
        <authorList>
            <person name="Jeong J.-H."/>
            <person name="Song I."/>
            <person name="Kim S."/>
            <person name="Choi T."/>
            <person name="Kim D."/>
            <person name="Ryu S."/>
            <person name="Kim W."/>
        </authorList>
    </citation>
    <scope>NUCLEOTIDE SEQUENCE [LARGE SCALE GENOMIC DNA]</scope>
    <source>
        <tissue evidence="2">Muscle</tissue>
    </source>
</reference>
<accession>A0A5B7G6F3</accession>
<feature type="region of interest" description="Disordered" evidence="1">
    <location>
        <begin position="38"/>
        <end position="61"/>
    </location>
</feature>
<dbReference type="Proteomes" id="UP000324222">
    <property type="component" value="Unassembled WGS sequence"/>
</dbReference>